<dbReference type="AlphaFoldDB" id="A0A6A6RGR2"/>
<evidence type="ECO:0000313" key="3">
    <source>
        <dbReference type="Proteomes" id="UP000799753"/>
    </source>
</evidence>
<dbReference type="EMBL" id="MU006822">
    <property type="protein sequence ID" value="KAF2634516.1"/>
    <property type="molecule type" value="Genomic_DNA"/>
</dbReference>
<organism evidence="2 3">
    <name type="scientific">Massarina eburnea CBS 473.64</name>
    <dbReference type="NCBI Taxonomy" id="1395130"/>
    <lineage>
        <taxon>Eukaryota</taxon>
        <taxon>Fungi</taxon>
        <taxon>Dikarya</taxon>
        <taxon>Ascomycota</taxon>
        <taxon>Pezizomycotina</taxon>
        <taxon>Dothideomycetes</taxon>
        <taxon>Pleosporomycetidae</taxon>
        <taxon>Pleosporales</taxon>
        <taxon>Massarineae</taxon>
        <taxon>Massarinaceae</taxon>
        <taxon>Massarina</taxon>
    </lineage>
</organism>
<accession>A0A6A6RGR2</accession>
<feature type="compositionally biased region" description="Polar residues" evidence="1">
    <location>
        <begin position="1"/>
        <end position="19"/>
    </location>
</feature>
<feature type="compositionally biased region" description="Polar residues" evidence="1">
    <location>
        <begin position="29"/>
        <end position="48"/>
    </location>
</feature>
<dbReference type="Proteomes" id="UP000799753">
    <property type="component" value="Unassembled WGS sequence"/>
</dbReference>
<sequence>MYNPTIGTPATSSDTQQPRDATADDIPSPVSTEVQANTKQPRNPSSSRNGKDQTFRLMDLPVELRLMIAEYAATEEKGIFWKWTEQSNTRAVGTFVCRKGDTEYPPNALSRVSRQLYDEVNGMTLKCVYHTLTFDADYLNITNWRNVANPPSRYYEVRQAWKHFSRLASPEVRAKMNLVLLRYYTNVLGHN</sequence>
<evidence type="ECO:0000313" key="2">
    <source>
        <dbReference type="EMBL" id="KAF2634516.1"/>
    </source>
</evidence>
<keyword evidence="3" id="KW-1185">Reference proteome</keyword>
<name>A0A6A6RGR2_9PLEO</name>
<protein>
    <submittedName>
        <fullName evidence="2">Uncharacterized protein</fullName>
    </submittedName>
</protein>
<proteinExistence type="predicted"/>
<reference evidence="2" key="1">
    <citation type="journal article" date="2020" name="Stud. Mycol.">
        <title>101 Dothideomycetes genomes: a test case for predicting lifestyles and emergence of pathogens.</title>
        <authorList>
            <person name="Haridas S."/>
            <person name="Albert R."/>
            <person name="Binder M."/>
            <person name="Bloem J."/>
            <person name="Labutti K."/>
            <person name="Salamov A."/>
            <person name="Andreopoulos B."/>
            <person name="Baker S."/>
            <person name="Barry K."/>
            <person name="Bills G."/>
            <person name="Bluhm B."/>
            <person name="Cannon C."/>
            <person name="Castanera R."/>
            <person name="Culley D."/>
            <person name="Daum C."/>
            <person name="Ezra D."/>
            <person name="Gonzalez J."/>
            <person name="Henrissat B."/>
            <person name="Kuo A."/>
            <person name="Liang C."/>
            <person name="Lipzen A."/>
            <person name="Lutzoni F."/>
            <person name="Magnuson J."/>
            <person name="Mondo S."/>
            <person name="Nolan M."/>
            <person name="Ohm R."/>
            <person name="Pangilinan J."/>
            <person name="Park H.-J."/>
            <person name="Ramirez L."/>
            <person name="Alfaro M."/>
            <person name="Sun H."/>
            <person name="Tritt A."/>
            <person name="Yoshinaga Y."/>
            <person name="Zwiers L.-H."/>
            <person name="Turgeon B."/>
            <person name="Goodwin S."/>
            <person name="Spatafora J."/>
            <person name="Crous P."/>
            <person name="Grigoriev I."/>
        </authorList>
    </citation>
    <scope>NUCLEOTIDE SEQUENCE</scope>
    <source>
        <strain evidence="2">CBS 473.64</strain>
    </source>
</reference>
<dbReference type="OrthoDB" id="3799631at2759"/>
<feature type="region of interest" description="Disordered" evidence="1">
    <location>
        <begin position="1"/>
        <end position="54"/>
    </location>
</feature>
<evidence type="ECO:0000256" key="1">
    <source>
        <dbReference type="SAM" id="MobiDB-lite"/>
    </source>
</evidence>
<gene>
    <name evidence="2" type="ORF">P280DRAFT_554524</name>
</gene>